<organism evidence="10 11">
    <name type="scientific">Vittaforma corneae (strain ATCC 50505)</name>
    <name type="common">Microsporidian parasite</name>
    <name type="synonym">Nosema corneum</name>
    <dbReference type="NCBI Taxonomy" id="993615"/>
    <lineage>
        <taxon>Eukaryota</taxon>
        <taxon>Fungi</taxon>
        <taxon>Fungi incertae sedis</taxon>
        <taxon>Microsporidia</taxon>
        <taxon>Nosematidae</taxon>
        <taxon>Vittaforma</taxon>
    </lineage>
</organism>
<feature type="active site" evidence="6">
    <location>
        <position position="105"/>
    </location>
</feature>
<evidence type="ECO:0000259" key="9">
    <source>
        <dbReference type="Pfam" id="PF03372"/>
    </source>
</evidence>
<dbReference type="EMBL" id="JH370143">
    <property type="protein sequence ID" value="ELA41476.1"/>
    <property type="molecule type" value="Genomic_DNA"/>
</dbReference>
<feature type="active site" description="Proton acceptor" evidence="6">
    <location>
        <position position="323"/>
    </location>
</feature>
<dbReference type="PANTHER" id="PTHR22748:SF4">
    <property type="entry name" value="DNA-(APURINIC OR APYRIMIDINIC SITE) ENDONUCLEASE 2"/>
    <property type="match status" value="1"/>
</dbReference>
<name>L2GKU3_VITCO</name>
<dbReference type="GO" id="GO:0006284">
    <property type="term" value="P:base-excision repair"/>
    <property type="evidence" value="ECO:0007669"/>
    <property type="project" value="TreeGrafter"/>
</dbReference>
<dbReference type="InterPro" id="IPR020848">
    <property type="entry name" value="AP_endonuclease_F1_CS"/>
</dbReference>
<evidence type="ECO:0000256" key="4">
    <source>
        <dbReference type="ARBA" id="ARBA00022801"/>
    </source>
</evidence>
<dbReference type="AlphaFoldDB" id="L2GKU3"/>
<comment type="similarity">
    <text evidence="2">Belongs to the DNA repair enzymes AP/ExoA family.</text>
</comment>
<sequence>MKIVSINVNGLRAFDEKNHGNFNKFCLDLLQADIVCLQEIKGSDGSLSKYHALEDYQTFSSFYKKGRHGVSTLVRKNLFCGKCEEIMPGRILKTCHGSFSIYNCYMPYYDESKEEIRQKYIEAYDKLRLNLPETSVILCGDFNATYNMLDHYQFVAELNTLISVNRWQPHSELLARFEKISFRKFGENIDKSLDITPKMKEKWKLWKSIVETADEFMDQSMKKDRVEKINPSKVELPYHFFSLKELEDYFYEVYQRAWMKKLVDCYVDTFRLFNDGLSKYTCWNTIFNLRPANLGTRIDYILCSKDIRCTKSGILPEIKGSDHCPVFAEFEVEPYEEDGVNLAKRKNNLLAFFKPKTS</sequence>
<feature type="site" description="Important for catalytic activity" evidence="8">
    <location>
        <position position="299"/>
    </location>
</feature>
<dbReference type="OMA" id="MMNEYGS"/>
<keyword evidence="5 7" id="KW-0460">Magnesium</keyword>
<dbReference type="InterPro" id="IPR004808">
    <property type="entry name" value="AP_endonuc_1"/>
</dbReference>
<dbReference type="Pfam" id="PF03372">
    <property type="entry name" value="Exo_endo_phos"/>
    <property type="match status" value="1"/>
</dbReference>
<evidence type="ECO:0000313" key="11">
    <source>
        <dbReference type="Proteomes" id="UP000011082"/>
    </source>
</evidence>
<keyword evidence="7" id="KW-0464">Manganese</keyword>
<dbReference type="InterPro" id="IPR036691">
    <property type="entry name" value="Endo/exonu/phosph_ase_sf"/>
</dbReference>
<comment type="cofactor">
    <cofactor evidence="7">
        <name>Mg(2+)</name>
        <dbReference type="ChEBI" id="CHEBI:18420"/>
    </cofactor>
    <cofactor evidence="7">
        <name>Mn(2+)</name>
        <dbReference type="ChEBI" id="CHEBI:29035"/>
    </cofactor>
    <text evidence="7">Probably binds two magnesium or manganese ions per subunit.</text>
</comment>
<feature type="site" description="Transition state stabilizer" evidence="8">
    <location>
        <position position="143"/>
    </location>
</feature>
<dbReference type="PROSITE" id="PS00726">
    <property type="entry name" value="AP_NUCLEASE_F1_1"/>
    <property type="match status" value="1"/>
</dbReference>
<feature type="binding site" evidence="7">
    <location>
        <position position="323"/>
    </location>
    <ligand>
        <name>Mg(2+)</name>
        <dbReference type="ChEBI" id="CHEBI:18420"/>
        <label>1</label>
    </ligand>
</feature>
<feature type="active site" description="Proton donor/acceptor" evidence="6">
    <location>
        <position position="141"/>
    </location>
</feature>
<dbReference type="GO" id="GO:0003677">
    <property type="term" value="F:DNA binding"/>
    <property type="evidence" value="ECO:0007669"/>
    <property type="project" value="InterPro"/>
</dbReference>
<dbReference type="HOGENOM" id="CLU_027539_2_0_1"/>
<dbReference type="STRING" id="993615.L2GKU3"/>
<dbReference type="Gene3D" id="3.60.10.10">
    <property type="entry name" value="Endonuclease/exonuclease/phosphatase"/>
    <property type="match status" value="1"/>
</dbReference>
<evidence type="ECO:0000256" key="3">
    <source>
        <dbReference type="ARBA" id="ARBA00022723"/>
    </source>
</evidence>
<evidence type="ECO:0000256" key="2">
    <source>
        <dbReference type="ARBA" id="ARBA00007092"/>
    </source>
</evidence>
<accession>L2GKU3</accession>
<evidence type="ECO:0000256" key="1">
    <source>
        <dbReference type="ARBA" id="ARBA00001936"/>
    </source>
</evidence>
<dbReference type="GO" id="GO:0003906">
    <property type="term" value="F:DNA-(apurinic or apyrimidinic site) endonuclease activity"/>
    <property type="evidence" value="ECO:0007669"/>
    <property type="project" value="TreeGrafter"/>
</dbReference>
<feature type="binding site" evidence="7">
    <location>
        <position position="141"/>
    </location>
    <ligand>
        <name>Mg(2+)</name>
        <dbReference type="ChEBI" id="CHEBI:18420"/>
        <label>1</label>
    </ligand>
</feature>
<comment type="cofactor">
    <cofactor evidence="1">
        <name>Mn(2+)</name>
        <dbReference type="ChEBI" id="CHEBI:29035"/>
    </cofactor>
</comment>
<evidence type="ECO:0000256" key="7">
    <source>
        <dbReference type="PIRSR" id="PIRSR604808-2"/>
    </source>
</evidence>
<evidence type="ECO:0000256" key="6">
    <source>
        <dbReference type="PIRSR" id="PIRSR604808-1"/>
    </source>
</evidence>
<dbReference type="GO" id="GO:0005634">
    <property type="term" value="C:nucleus"/>
    <property type="evidence" value="ECO:0007669"/>
    <property type="project" value="TreeGrafter"/>
</dbReference>
<dbReference type="InterPro" id="IPR020847">
    <property type="entry name" value="AP_endonuclease_F1_BS"/>
</dbReference>
<dbReference type="SUPFAM" id="SSF56219">
    <property type="entry name" value="DNase I-like"/>
    <property type="match status" value="1"/>
</dbReference>
<dbReference type="InterPro" id="IPR005135">
    <property type="entry name" value="Endo/exonuclease/phosphatase"/>
</dbReference>
<dbReference type="GeneID" id="19882171"/>
<evidence type="ECO:0000256" key="8">
    <source>
        <dbReference type="PIRSR" id="PIRSR604808-3"/>
    </source>
</evidence>
<feature type="binding site" evidence="7">
    <location>
        <position position="7"/>
    </location>
    <ligand>
        <name>Mg(2+)</name>
        <dbReference type="ChEBI" id="CHEBI:18420"/>
        <label>1</label>
    </ligand>
</feature>
<keyword evidence="4" id="KW-0378">Hydrolase</keyword>
<keyword evidence="3 7" id="KW-0479">Metal-binding</keyword>
<feature type="binding site" evidence="7">
    <location>
        <position position="322"/>
    </location>
    <ligand>
        <name>Mg(2+)</name>
        <dbReference type="ChEBI" id="CHEBI:18420"/>
        <label>1</label>
    </ligand>
</feature>
<feature type="binding site" evidence="7">
    <location>
        <position position="39"/>
    </location>
    <ligand>
        <name>Mg(2+)</name>
        <dbReference type="ChEBI" id="CHEBI:18420"/>
        <label>1</label>
    </ligand>
</feature>
<dbReference type="GO" id="GO:0008311">
    <property type="term" value="F:double-stranded DNA 3'-5' DNA exonuclease activity"/>
    <property type="evidence" value="ECO:0007669"/>
    <property type="project" value="TreeGrafter"/>
</dbReference>
<dbReference type="Proteomes" id="UP000011082">
    <property type="component" value="Unassembled WGS sequence"/>
</dbReference>
<feature type="binding site" evidence="7">
    <location>
        <position position="143"/>
    </location>
    <ligand>
        <name>Mg(2+)</name>
        <dbReference type="ChEBI" id="CHEBI:18420"/>
        <label>1</label>
    </ligand>
</feature>
<dbReference type="GO" id="GO:0008081">
    <property type="term" value="F:phosphoric diester hydrolase activity"/>
    <property type="evidence" value="ECO:0007669"/>
    <property type="project" value="TreeGrafter"/>
</dbReference>
<dbReference type="OrthoDB" id="2195130at2759"/>
<reference evidence="11" key="1">
    <citation type="submission" date="2011-05" db="EMBL/GenBank/DDBJ databases">
        <title>The genome sequence of Vittaforma corneae strain ATCC 50505.</title>
        <authorList>
            <consortium name="The Broad Institute Genome Sequencing Platform"/>
            <person name="Cuomo C."/>
            <person name="Didier E."/>
            <person name="Bowers L."/>
            <person name="Young S.K."/>
            <person name="Zeng Q."/>
            <person name="Gargeya S."/>
            <person name="Fitzgerald M."/>
            <person name="Haas B."/>
            <person name="Abouelleil A."/>
            <person name="Alvarado L."/>
            <person name="Arachchi H.M."/>
            <person name="Berlin A."/>
            <person name="Chapman S.B."/>
            <person name="Gearin G."/>
            <person name="Goldberg J."/>
            <person name="Griggs A."/>
            <person name="Gujja S."/>
            <person name="Hansen M."/>
            <person name="Heiman D."/>
            <person name="Howarth C."/>
            <person name="Larimer J."/>
            <person name="Lui A."/>
            <person name="MacDonald P.J.P."/>
            <person name="McCowen C."/>
            <person name="Montmayeur A."/>
            <person name="Murphy C."/>
            <person name="Neiman D."/>
            <person name="Pearson M."/>
            <person name="Priest M."/>
            <person name="Roberts A."/>
            <person name="Saif S."/>
            <person name="Shea T."/>
            <person name="Sisk P."/>
            <person name="Stolte C."/>
            <person name="Sykes S."/>
            <person name="Wortman J."/>
            <person name="Nusbaum C."/>
            <person name="Birren B."/>
        </authorList>
    </citation>
    <scope>NUCLEOTIDE SEQUENCE [LARGE SCALE GENOMIC DNA]</scope>
    <source>
        <strain evidence="11">ATCC 50505</strain>
    </source>
</reference>
<feature type="domain" description="Endonuclease/exonuclease/phosphatase" evidence="9">
    <location>
        <begin position="5"/>
        <end position="323"/>
    </location>
</feature>
<dbReference type="FunCoup" id="L2GKU3">
    <property type="interactions" value="175"/>
</dbReference>
<proteinExistence type="inferred from homology"/>
<dbReference type="PROSITE" id="PS00728">
    <property type="entry name" value="AP_NUCLEASE_F1_3"/>
    <property type="match status" value="1"/>
</dbReference>
<dbReference type="VEuPathDB" id="MicrosporidiaDB:VICG_01460"/>
<protein>
    <recommendedName>
        <fullName evidence="9">Endonuclease/exonuclease/phosphatase domain-containing protein</fullName>
    </recommendedName>
</protein>
<gene>
    <name evidence="10" type="ORF">VICG_01460</name>
</gene>
<dbReference type="PROSITE" id="PS51435">
    <property type="entry name" value="AP_NUCLEASE_F1_4"/>
    <property type="match status" value="1"/>
</dbReference>
<dbReference type="GO" id="GO:0046872">
    <property type="term" value="F:metal ion binding"/>
    <property type="evidence" value="ECO:0007669"/>
    <property type="project" value="UniProtKB-KW"/>
</dbReference>
<evidence type="ECO:0000256" key="5">
    <source>
        <dbReference type="ARBA" id="ARBA00022842"/>
    </source>
</evidence>
<feature type="site" description="Interaction with DNA substrate" evidence="8">
    <location>
        <position position="323"/>
    </location>
</feature>
<evidence type="ECO:0000313" key="10">
    <source>
        <dbReference type="EMBL" id="ELA41476.1"/>
    </source>
</evidence>
<keyword evidence="11" id="KW-1185">Reference proteome</keyword>
<dbReference type="RefSeq" id="XP_007604906.1">
    <property type="nucleotide sequence ID" value="XM_007604844.1"/>
</dbReference>
<dbReference type="PANTHER" id="PTHR22748">
    <property type="entry name" value="AP ENDONUCLEASE"/>
    <property type="match status" value="1"/>
</dbReference>
<dbReference type="InParanoid" id="L2GKU3"/>